<evidence type="ECO:0000256" key="1">
    <source>
        <dbReference type="SAM" id="Phobius"/>
    </source>
</evidence>
<evidence type="ECO:0000313" key="2">
    <source>
        <dbReference type="EMBL" id="EOT87295.1"/>
    </source>
</evidence>
<dbReference type="RefSeq" id="WP_016184847.1">
    <property type="nucleotide sequence ID" value="NZ_ASWO01000001.1"/>
</dbReference>
<accession>S0PAM0</accession>
<keyword evidence="1" id="KW-0472">Membrane</keyword>
<dbReference type="STRING" id="1140003.OMY_00356"/>
<keyword evidence="3" id="KW-1185">Reference proteome</keyword>
<evidence type="ECO:0000313" key="3">
    <source>
        <dbReference type="Proteomes" id="UP000015961"/>
    </source>
</evidence>
<feature type="transmembrane region" description="Helical" evidence="1">
    <location>
        <begin position="21"/>
        <end position="39"/>
    </location>
</feature>
<gene>
    <name evidence="2" type="ORF">I573_00351</name>
</gene>
<name>S0PAM0_9ENTE</name>
<proteinExistence type="predicted"/>
<feature type="transmembrane region" description="Helical" evidence="1">
    <location>
        <begin position="112"/>
        <end position="132"/>
    </location>
</feature>
<dbReference type="GO" id="GO:0005886">
    <property type="term" value="C:plasma membrane"/>
    <property type="evidence" value="ECO:0007669"/>
    <property type="project" value="UniProtKB-SubCell"/>
</dbReference>
<dbReference type="OrthoDB" id="4187110at2"/>
<feature type="transmembrane region" description="Helical" evidence="1">
    <location>
        <begin position="179"/>
        <end position="199"/>
    </location>
</feature>
<dbReference type="GO" id="GO:0140359">
    <property type="term" value="F:ABC-type transporter activity"/>
    <property type="evidence" value="ECO:0007669"/>
    <property type="project" value="InterPro"/>
</dbReference>
<feature type="transmembrane region" description="Helical" evidence="1">
    <location>
        <begin position="227"/>
        <end position="249"/>
    </location>
</feature>
<keyword evidence="1" id="KW-1133">Transmembrane helix</keyword>
<feature type="transmembrane region" description="Helical" evidence="1">
    <location>
        <begin position="74"/>
        <end position="91"/>
    </location>
</feature>
<dbReference type="eggNOG" id="COG1277">
    <property type="taxonomic scope" value="Bacteria"/>
</dbReference>
<comment type="caution">
    <text evidence="2">The sequence shown here is derived from an EMBL/GenBank/DDBJ whole genome shotgun (WGS) entry which is preliminary data.</text>
</comment>
<protein>
    <recommendedName>
        <fullName evidence="4">ABC transporter permease</fullName>
    </recommendedName>
</protein>
<organism evidence="2 3">
    <name type="scientific">Enterococcus sulfureus ATCC 49903</name>
    <dbReference type="NCBI Taxonomy" id="1140003"/>
    <lineage>
        <taxon>Bacteria</taxon>
        <taxon>Bacillati</taxon>
        <taxon>Bacillota</taxon>
        <taxon>Bacilli</taxon>
        <taxon>Lactobacillales</taxon>
        <taxon>Enterococcaceae</taxon>
        <taxon>Enterococcus</taxon>
    </lineage>
</organism>
<reference evidence="2 3" key="1">
    <citation type="submission" date="2013-03" db="EMBL/GenBank/DDBJ databases">
        <title>The Genome Sequence of Enterococcus sulfureus ATCC_49903 (PacBio/Illumina hybrid assembly).</title>
        <authorList>
            <consortium name="The Broad Institute Genomics Platform"/>
            <consortium name="The Broad Institute Genome Sequencing Center for Infectious Disease"/>
            <person name="Earl A."/>
            <person name="Russ C."/>
            <person name="Gilmore M."/>
            <person name="Surin D."/>
            <person name="Walker B."/>
            <person name="Young S."/>
            <person name="Zeng Q."/>
            <person name="Gargeya S."/>
            <person name="Fitzgerald M."/>
            <person name="Haas B."/>
            <person name="Abouelleil A."/>
            <person name="Allen A.W."/>
            <person name="Alvarado L."/>
            <person name="Arachchi H.M."/>
            <person name="Berlin A.M."/>
            <person name="Chapman S.B."/>
            <person name="Gainer-Dewar J."/>
            <person name="Goldberg J."/>
            <person name="Griggs A."/>
            <person name="Gujja S."/>
            <person name="Hansen M."/>
            <person name="Howarth C."/>
            <person name="Imamovic A."/>
            <person name="Ireland A."/>
            <person name="Larimer J."/>
            <person name="McCowan C."/>
            <person name="Murphy C."/>
            <person name="Pearson M."/>
            <person name="Poon T.W."/>
            <person name="Priest M."/>
            <person name="Roberts A."/>
            <person name="Saif S."/>
            <person name="Shea T."/>
            <person name="Sisk P."/>
            <person name="Sykes S."/>
            <person name="Wortman J."/>
            <person name="Nusbaum C."/>
            <person name="Birren B."/>
        </authorList>
    </citation>
    <scope>NUCLEOTIDE SEQUENCE [LARGE SCALE GENOMIC DNA]</scope>
    <source>
        <strain evidence="2 3">ATCC 49903</strain>
    </source>
</reference>
<evidence type="ECO:0008006" key="4">
    <source>
        <dbReference type="Google" id="ProtNLM"/>
    </source>
</evidence>
<sequence length="254" mass="28688">MRQWWIVTRKEAVELWRTKKFVLLISLFFVMGIMNPLTAKLTPLIIENTLGKQVANTMPKPTSLDSWAQFDKNITQIGLYLFALLFSQIIQHEIQQHQLLPLMIKGLKRSQYVLAKFTTVLICWCVAIGLSFSVTYGYTVYYFPDEYSPHPLLAGFSILAFGLFLSAVLIFSSALSKQSFGGILGVVLVMICLYLIQFFDQGKSYSPLALLTQSAPLRTGEVSKTVWIRPLLTTSISVVLFIYGTVLVLKKSKL</sequence>
<feature type="transmembrane region" description="Helical" evidence="1">
    <location>
        <begin position="152"/>
        <end position="172"/>
    </location>
</feature>
<keyword evidence="1" id="KW-0812">Transmembrane</keyword>
<dbReference type="AlphaFoldDB" id="S0PAM0"/>
<dbReference type="EMBL" id="ASWO01000001">
    <property type="protein sequence ID" value="EOT87295.1"/>
    <property type="molecule type" value="Genomic_DNA"/>
</dbReference>
<dbReference type="PATRIC" id="fig|1140003.3.peg.350"/>
<dbReference type="Proteomes" id="UP000015961">
    <property type="component" value="Unassembled WGS sequence"/>
</dbReference>